<proteinExistence type="predicted"/>
<evidence type="ECO:0000256" key="3">
    <source>
        <dbReference type="ARBA" id="ARBA00022989"/>
    </source>
</evidence>
<dbReference type="CDD" id="cd02432">
    <property type="entry name" value="Nodulin-21_like_1"/>
    <property type="match status" value="1"/>
</dbReference>
<feature type="transmembrane region" description="Helical" evidence="6">
    <location>
        <begin position="229"/>
        <end position="251"/>
    </location>
</feature>
<dbReference type="RefSeq" id="WP_052104954.1">
    <property type="nucleotide sequence ID" value="NZ_AXCZ01000023.1"/>
</dbReference>
<gene>
    <name evidence="7" type="ORF">N869_09370</name>
</gene>
<dbReference type="GO" id="GO:0012505">
    <property type="term" value="C:endomembrane system"/>
    <property type="evidence" value="ECO:0007669"/>
    <property type="project" value="UniProtKB-SubCell"/>
</dbReference>
<name>A0A0A0C0X8_9CELL</name>
<keyword evidence="3 6" id="KW-1133">Transmembrane helix</keyword>
<dbReference type="InterPro" id="IPR008217">
    <property type="entry name" value="Ccc1_fam"/>
</dbReference>
<evidence type="ECO:0000256" key="1">
    <source>
        <dbReference type="ARBA" id="ARBA00004127"/>
    </source>
</evidence>
<feature type="region of interest" description="Disordered" evidence="5">
    <location>
        <begin position="1"/>
        <end position="27"/>
    </location>
</feature>
<dbReference type="PANTHER" id="PTHR31851">
    <property type="entry name" value="FE(2+)/MN(2+) TRANSPORTER PCL1"/>
    <property type="match status" value="1"/>
</dbReference>
<feature type="transmembrane region" description="Helical" evidence="6">
    <location>
        <begin position="36"/>
        <end position="61"/>
    </location>
</feature>
<dbReference type="Proteomes" id="UP000054314">
    <property type="component" value="Unassembled WGS sequence"/>
</dbReference>
<comment type="caution">
    <text evidence="7">The sequence shown here is derived from an EMBL/GenBank/DDBJ whole genome shotgun (WGS) entry which is preliminary data.</text>
</comment>
<evidence type="ECO:0008006" key="9">
    <source>
        <dbReference type="Google" id="ProtNLM"/>
    </source>
</evidence>
<accession>A0A0A0C0X8</accession>
<dbReference type="OrthoDB" id="188924at2"/>
<evidence type="ECO:0000313" key="7">
    <source>
        <dbReference type="EMBL" id="KGM13820.1"/>
    </source>
</evidence>
<evidence type="ECO:0000256" key="5">
    <source>
        <dbReference type="SAM" id="MobiDB-lite"/>
    </source>
</evidence>
<evidence type="ECO:0000256" key="2">
    <source>
        <dbReference type="ARBA" id="ARBA00022692"/>
    </source>
</evidence>
<feature type="transmembrane region" description="Helical" evidence="6">
    <location>
        <begin position="196"/>
        <end position="217"/>
    </location>
</feature>
<dbReference type="AlphaFoldDB" id="A0A0A0C0X8"/>
<evidence type="ECO:0000256" key="6">
    <source>
        <dbReference type="SAM" id="Phobius"/>
    </source>
</evidence>
<dbReference type="EMBL" id="AXCZ01000023">
    <property type="protein sequence ID" value="KGM13820.1"/>
    <property type="molecule type" value="Genomic_DNA"/>
</dbReference>
<evidence type="ECO:0000256" key="4">
    <source>
        <dbReference type="ARBA" id="ARBA00023136"/>
    </source>
</evidence>
<keyword evidence="4 6" id="KW-0472">Membrane</keyword>
<dbReference type="Pfam" id="PF01988">
    <property type="entry name" value="VIT1"/>
    <property type="match status" value="1"/>
</dbReference>
<feature type="transmembrane region" description="Helical" evidence="6">
    <location>
        <begin position="67"/>
        <end position="89"/>
    </location>
</feature>
<reference evidence="7 8" key="1">
    <citation type="submission" date="2013-08" db="EMBL/GenBank/DDBJ databases">
        <title>Genome sequencing of Cellulomonas bogoriensis 69B4.</title>
        <authorList>
            <person name="Chen F."/>
            <person name="Li Y."/>
            <person name="Wang G."/>
        </authorList>
    </citation>
    <scope>NUCLEOTIDE SEQUENCE [LARGE SCALE GENOMIC DNA]</scope>
    <source>
        <strain evidence="7 8">69B4</strain>
    </source>
</reference>
<dbReference type="GO" id="GO:0005384">
    <property type="term" value="F:manganese ion transmembrane transporter activity"/>
    <property type="evidence" value="ECO:0007669"/>
    <property type="project" value="InterPro"/>
</dbReference>
<dbReference type="GO" id="GO:0030026">
    <property type="term" value="P:intracellular manganese ion homeostasis"/>
    <property type="evidence" value="ECO:0007669"/>
    <property type="project" value="InterPro"/>
</dbReference>
<evidence type="ECO:0000313" key="8">
    <source>
        <dbReference type="Proteomes" id="UP000054314"/>
    </source>
</evidence>
<keyword evidence="8" id="KW-1185">Reference proteome</keyword>
<sequence>MDTVGAHPGRLDHAADPAPEPVPPAPRNGLKARLNWLRAAVLGANDGIISTAGLVVGVAAATTDRTAILIAGVAALVAGAVSMALGEYVSVSSARDTERALIAERRRALAEDPDLALAELAALYRAKGLEAGTARAVARELTDRDPVLARLEVEHGLDPDDLTNPWHAGLASAVAFVVGAALPLVAMTWSPAESRIPVTVGAVMLALVVTGSLSAWFGRARRVRAVVRLLVGGALAMAITFAIGAALGIAVH</sequence>
<feature type="transmembrane region" description="Helical" evidence="6">
    <location>
        <begin position="170"/>
        <end position="190"/>
    </location>
</feature>
<protein>
    <recommendedName>
        <fullName evidence="9">VIT family protein</fullName>
    </recommendedName>
</protein>
<keyword evidence="2 6" id="KW-0812">Transmembrane</keyword>
<organism evidence="7 8">
    <name type="scientific">Cellulomonas bogoriensis 69B4 = DSM 16987</name>
    <dbReference type="NCBI Taxonomy" id="1386082"/>
    <lineage>
        <taxon>Bacteria</taxon>
        <taxon>Bacillati</taxon>
        <taxon>Actinomycetota</taxon>
        <taxon>Actinomycetes</taxon>
        <taxon>Micrococcales</taxon>
        <taxon>Cellulomonadaceae</taxon>
        <taxon>Cellulomonas</taxon>
    </lineage>
</organism>
<comment type="subcellular location">
    <subcellularLocation>
        <location evidence="1">Endomembrane system</location>
        <topology evidence="1">Multi-pass membrane protein</topology>
    </subcellularLocation>
</comment>